<dbReference type="PANTHER" id="PTHR10204:SF34">
    <property type="entry name" value="NAD(P)H DEHYDROGENASE [QUINONE] 1 ISOFORM 1"/>
    <property type="match status" value="1"/>
</dbReference>
<evidence type="ECO:0000313" key="4">
    <source>
        <dbReference type="EMBL" id="RCJ05102.1"/>
    </source>
</evidence>
<dbReference type="Proteomes" id="UP000253501">
    <property type="component" value="Unassembled WGS sequence"/>
</dbReference>
<comment type="similarity">
    <text evidence="1">Belongs to the NAD(P)H dehydrogenase (quinone) family.</text>
</comment>
<gene>
    <name evidence="4" type="ORF">DDK22_28735</name>
</gene>
<dbReference type="Pfam" id="PF02525">
    <property type="entry name" value="Flavodoxin_2"/>
    <property type="match status" value="1"/>
</dbReference>
<keyword evidence="2" id="KW-0560">Oxidoreductase</keyword>
<sequence>MSKRIVIIQGHPDPSGQRLLHALADAYAQGATTAGHDVRRIEVAKLDFPLLRTQAEFETGTLPPALEQPREELRWAEHWVFLFPLWHGTMPALFKGFLEHIFRPGFAMDYKEKGFPRRLLAGRSARIVVTMGMPALLYRWYFGAYGVRGFERSMLSFAGIKPIRENLYGLTFADERTRTRWLENMRAHGAHGN</sequence>
<dbReference type="InterPro" id="IPR003680">
    <property type="entry name" value="Flavodoxin_fold"/>
</dbReference>
<name>A0A367PB66_CUPNE</name>
<accession>A0A367PB66</accession>
<dbReference type="RefSeq" id="WP_041681737.1">
    <property type="nucleotide sequence ID" value="NZ_CP068436.1"/>
</dbReference>
<dbReference type="SUPFAM" id="SSF52218">
    <property type="entry name" value="Flavoproteins"/>
    <property type="match status" value="1"/>
</dbReference>
<reference evidence="4 5" key="1">
    <citation type="submission" date="2018-04" db="EMBL/GenBank/DDBJ databases">
        <title>Cupriavidus necator CR12 genome sequencing and assembly.</title>
        <authorList>
            <person name="Ben Fekih I."/>
            <person name="Mazhar H.S."/>
            <person name="Bello S.K."/>
            <person name="Rensing C."/>
        </authorList>
    </citation>
    <scope>NUCLEOTIDE SEQUENCE [LARGE SCALE GENOMIC DNA]</scope>
    <source>
        <strain evidence="4 5">CR12</strain>
    </source>
</reference>
<dbReference type="InterPro" id="IPR029039">
    <property type="entry name" value="Flavoprotein-like_sf"/>
</dbReference>
<evidence type="ECO:0000256" key="2">
    <source>
        <dbReference type="ARBA" id="ARBA00023002"/>
    </source>
</evidence>
<feature type="domain" description="Flavodoxin-like fold" evidence="3">
    <location>
        <begin position="3"/>
        <end position="171"/>
    </location>
</feature>
<evidence type="ECO:0000313" key="5">
    <source>
        <dbReference type="Proteomes" id="UP000253501"/>
    </source>
</evidence>
<organism evidence="4 5">
    <name type="scientific">Cupriavidus necator</name>
    <name type="common">Alcaligenes eutrophus</name>
    <name type="synonym">Ralstonia eutropha</name>
    <dbReference type="NCBI Taxonomy" id="106590"/>
    <lineage>
        <taxon>Bacteria</taxon>
        <taxon>Pseudomonadati</taxon>
        <taxon>Pseudomonadota</taxon>
        <taxon>Betaproteobacteria</taxon>
        <taxon>Burkholderiales</taxon>
        <taxon>Burkholderiaceae</taxon>
        <taxon>Cupriavidus</taxon>
    </lineage>
</organism>
<dbReference type="Gene3D" id="3.40.50.360">
    <property type="match status" value="1"/>
</dbReference>
<dbReference type="InterPro" id="IPR051545">
    <property type="entry name" value="NAD(P)H_dehydrogenase_qn"/>
</dbReference>
<proteinExistence type="inferred from homology"/>
<dbReference type="EMBL" id="QDHA01000084">
    <property type="protein sequence ID" value="RCJ05102.1"/>
    <property type="molecule type" value="Genomic_DNA"/>
</dbReference>
<protein>
    <submittedName>
        <fullName evidence="4">Flavodoxin family protein</fullName>
    </submittedName>
</protein>
<evidence type="ECO:0000259" key="3">
    <source>
        <dbReference type="Pfam" id="PF02525"/>
    </source>
</evidence>
<comment type="caution">
    <text evidence="4">The sequence shown here is derived from an EMBL/GenBank/DDBJ whole genome shotgun (WGS) entry which is preliminary data.</text>
</comment>
<dbReference type="GO" id="GO:0005829">
    <property type="term" value="C:cytosol"/>
    <property type="evidence" value="ECO:0007669"/>
    <property type="project" value="TreeGrafter"/>
</dbReference>
<dbReference type="AlphaFoldDB" id="A0A367PB66"/>
<dbReference type="GO" id="GO:0003955">
    <property type="term" value="F:NAD(P)H dehydrogenase (quinone) activity"/>
    <property type="evidence" value="ECO:0007669"/>
    <property type="project" value="TreeGrafter"/>
</dbReference>
<evidence type="ECO:0000256" key="1">
    <source>
        <dbReference type="ARBA" id="ARBA00006252"/>
    </source>
</evidence>
<dbReference type="PANTHER" id="PTHR10204">
    <property type="entry name" value="NAD P H OXIDOREDUCTASE-RELATED"/>
    <property type="match status" value="1"/>
</dbReference>